<keyword evidence="10" id="KW-1185">Reference proteome</keyword>
<comment type="similarity">
    <text evidence="2 7">Belongs to the zinc-containing alcohol dehydrogenase family.</text>
</comment>
<dbReference type="Pfam" id="PF00107">
    <property type="entry name" value="ADH_zinc_N"/>
    <property type="match status" value="1"/>
</dbReference>
<dbReference type="InterPro" id="IPR020843">
    <property type="entry name" value="ER"/>
</dbReference>
<dbReference type="GO" id="GO:0016616">
    <property type="term" value="F:oxidoreductase activity, acting on the CH-OH group of donors, NAD or NADP as acceptor"/>
    <property type="evidence" value="ECO:0007669"/>
    <property type="project" value="UniProtKB-ARBA"/>
</dbReference>
<evidence type="ECO:0000256" key="5">
    <source>
        <dbReference type="ARBA" id="ARBA00023002"/>
    </source>
</evidence>
<sequence>MKACVIHAPHDLRIEEVEVPALGPTSVKLRIGAGGICGSDLHYYHDGGFGTVRIKEPMILGHEVAGTVVEVGSAVTSVKVGDRAAINPNQPCGACKQCLAGRANLCLDVRFYGSAMRFPHVQGAFREVLVADERQIFTIPDHVTLGQAAFAEPLAVCLHAVTRASSVAGRRVLVTGVGPIGALTILAARCFGAREIVATDVAPLPLETAKAIGADRVINVAERAEDLAAYGANKGTFDVLLECSGNARAIAAGLDVVRPGGTVVQLGLGGAMDLAINTIVTKELELRGSFRFHEEFGWAVDYISRGLIDVRPLLTDTIPLGEAGRAFELASDRGRAMKVQLGF</sequence>
<evidence type="ECO:0000256" key="2">
    <source>
        <dbReference type="ARBA" id="ARBA00008072"/>
    </source>
</evidence>
<dbReference type="SUPFAM" id="SSF50129">
    <property type="entry name" value="GroES-like"/>
    <property type="match status" value="1"/>
</dbReference>
<evidence type="ECO:0000256" key="6">
    <source>
        <dbReference type="ARBA" id="ARBA00023027"/>
    </source>
</evidence>
<dbReference type="InterPro" id="IPR013154">
    <property type="entry name" value="ADH-like_N"/>
</dbReference>
<evidence type="ECO:0000256" key="3">
    <source>
        <dbReference type="ARBA" id="ARBA00022723"/>
    </source>
</evidence>
<reference evidence="9" key="1">
    <citation type="journal article" date="2014" name="Int. J. Syst. Evol. Microbiol.">
        <title>Complete genome sequence of Corynebacterium casei LMG S-19264T (=DSM 44701T), isolated from a smear-ripened cheese.</title>
        <authorList>
            <consortium name="US DOE Joint Genome Institute (JGI-PGF)"/>
            <person name="Walter F."/>
            <person name="Albersmeier A."/>
            <person name="Kalinowski J."/>
            <person name="Ruckert C."/>
        </authorList>
    </citation>
    <scope>NUCLEOTIDE SEQUENCE</scope>
    <source>
        <strain evidence="9">CGMCC 1.15725</strain>
    </source>
</reference>
<dbReference type="InterPro" id="IPR002328">
    <property type="entry name" value="ADH_Zn_CS"/>
</dbReference>
<dbReference type="InterPro" id="IPR036291">
    <property type="entry name" value="NAD(P)-bd_dom_sf"/>
</dbReference>
<reference evidence="9" key="2">
    <citation type="submission" date="2020-09" db="EMBL/GenBank/DDBJ databases">
        <authorList>
            <person name="Sun Q."/>
            <person name="Zhou Y."/>
        </authorList>
    </citation>
    <scope>NUCLEOTIDE SEQUENCE</scope>
    <source>
        <strain evidence="9">CGMCC 1.15725</strain>
    </source>
</reference>
<dbReference type="EMBL" id="BMJQ01000006">
    <property type="protein sequence ID" value="GGF19408.1"/>
    <property type="molecule type" value="Genomic_DNA"/>
</dbReference>
<dbReference type="SMART" id="SM00829">
    <property type="entry name" value="PKS_ER"/>
    <property type="match status" value="1"/>
</dbReference>
<evidence type="ECO:0000313" key="9">
    <source>
        <dbReference type="EMBL" id="GGF19408.1"/>
    </source>
</evidence>
<evidence type="ECO:0000256" key="1">
    <source>
        <dbReference type="ARBA" id="ARBA00001947"/>
    </source>
</evidence>
<dbReference type="InterPro" id="IPR013149">
    <property type="entry name" value="ADH-like_C"/>
</dbReference>
<evidence type="ECO:0000256" key="4">
    <source>
        <dbReference type="ARBA" id="ARBA00022833"/>
    </source>
</evidence>
<dbReference type="GO" id="GO:0008270">
    <property type="term" value="F:zinc ion binding"/>
    <property type="evidence" value="ECO:0007669"/>
    <property type="project" value="InterPro"/>
</dbReference>
<dbReference type="RefSeq" id="WP_189046441.1">
    <property type="nucleotide sequence ID" value="NZ_BMJQ01000006.1"/>
</dbReference>
<evidence type="ECO:0000256" key="7">
    <source>
        <dbReference type="RuleBase" id="RU361277"/>
    </source>
</evidence>
<proteinExistence type="inferred from homology"/>
<dbReference type="Proteomes" id="UP000646365">
    <property type="component" value="Unassembled WGS sequence"/>
</dbReference>
<name>A0A8J2YUA0_9PROT</name>
<evidence type="ECO:0000259" key="8">
    <source>
        <dbReference type="SMART" id="SM00829"/>
    </source>
</evidence>
<dbReference type="PANTHER" id="PTHR43161:SF9">
    <property type="entry name" value="SORBITOL DEHYDROGENASE"/>
    <property type="match status" value="1"/>
</dbReference>
<evidence type="ECO:0000313" key="10">
    <source>
        <dbReference type="Proteomes" id="UP000646365"/>
    </source>
</evidence>
<dbReference type="AlphaFoldDB" id="A0A8J2YUA0"/>
<organism evidence="9 10">
    <name type="scientific">Aliidongia dinghuensis</name>
    <dbReference type="NCBI Taxonomy" id="1867774"/>
    <lineage>
        <taxon>Bacteria</taxon>
        <taxon>Pseudomonadati</taxon>
        <taxon>Pseudomonadota</taxon>
        <taxon>Alphaproteobacteria</taxon>
        <taxon>Rhodospirillales</taxon>
        <taxon>Dongiaceae</taxon>
        <taxon>Aliidongia</taxon>
    </lineage>
</organism>
<feature type="domain" description="Enoyl reductase (ER)" evidence="8">
    <location>
        <begin position="7"/>
        <end position="341"/>
    </location>
</feature>
<keyword evidence="5" id="KW-0560">Oxidoreductase</keyword>
<dbReference type="Pfam" id="PF08240">
    <property type="entry name" value="ADH_N"/>
    <property type="match status" value="1"/>
</dbReference>
<dbReference type="FunFam" id="3.40.50.720:FF:000068">
    <property type="entry name" value="Sorbitol dehydrogenase"/>
    <property type="match status" value="1"/>
</dbReference>
<keyword evidence="3 7" id="KW-0479">Metal-binding</keyword>
<dbReference type="PANTHER" id="PTHR43161">
    <property type="entry name" value="SORBITOL DEHYDROGENASE"/>
    <property type="match status" value="1"/>
</dbReference>
<keyword evidence="4 7" id="KW-0862">Zinc</keyword>
<accession>A0A8J2YUA0</accession>
<comment type="cofactor">
    <cofactor evidence="1 7">
        <name>Zn(2+)</name>
        <dbReference type="ChEBI" id="CHEBI:29105"/>
    </cofactor>
</comment>
<keyword evidence="6" id="KW-0520">NAD</keyword>
<dbReference type="Gene3D" id="3.90.180.10">
    <property type="entry name" value="Medium-chain alcohol dehydrogenases, catalytic domain"/>
    <property type="match status" value="1"/>
</dbReference>
<gene>
    <name evidence="9" type="primary">idnD</name>
    <name evidence="9" type="ORF">GCM10011611_26670</name>
</gene>
<comment type="caution">
    <text evidence="9">The sequence shown here is derived from an EMBL/GenBank/DDBJ whole genome shotgun (WGS) entry which is preliminary data.</text>
</comment>
<dbReference type="PROSITE" id="PS00059">
    <property type="entry name" value="ADH_ZINC"/>
    <property type="match status" value="1"/>
</dbReference>
<dbReference type="SUPFAM" id="SSF51735">
    <property type="entry name" value="NAD(P)-binding Rossmann-fold domains"/>
    <property type="match status" value="1"/>
</dbReference>
<dbReference type="CDD" id="cd08232">
    <property type="entry name" value="idonate-5-DH"/>
    <property type="match status" value="1"/>
</dbReference>
<dbReference type="InterPro" id="IPR011032">
    <property type="entry name" value="GroES-like_sf"/>
</dbReference>
<protein>
    <submittedName>
        <fullName evidence="9">L-idonate 5-dehydrogenase</fullName>
    </submittedName>
</protein>
<dbReference type="Gene3D" id="3.40.50.720">
    <property type="entry name" value="NAD(P)-binding Rossmann-like Domain"/>
    <property type="match status" value="1"/>
</dbReference>